<dbReference type="AlphaFoldDB" id="A0A1V9FCB5"/>
<dbReference type="GO" id="GO:0016757">
    <property type="term" value="F:glycosyltransferase activity"/>
    <property type="evidence" value="ECO:0007669"/>
    <property type="project" value="InterPro"/>
</dbReference>
<feature type="domain" description="Glycosyl transferase family 1" evidence="1">
    <location>
        <begin position="227"/>
        <end position="390"/>
    </location>
</feature>
<evidence type="ECO:0000259" key="1">
    <source>
        <dbReference type="Pfam" id="PF00534"/>
    </source>
</evidence>
<evidence type="ECO:0000313" key="2">
    <source>
        <dbReference type="EMBL" id="OQP56024.1"/>
    </source>
</evidence>
<dbReference type="PANTHER" id="PTHR45947:SF3">
    <property type="entry name" value="SULFOQUINOVOSYL TRANSFERASE SQD2"/>
    <property type="match status" value="1"/>
</dbReference>
<dbReference type="PANTHER" id="PTHR45947">
    <property type="entry name" value="SULFOQUINOVOSYL TRANSFERASE SQD2"/>
    <property type="match status" value="1"/>
</dbReference>
<dbReference type="EMBL" id="LVXG01000002">
    <property type="protein sequence ID" value="OQP56024.1"/>
    <property type="molecule type" value="Genomic_DNA"/>
</dbReference>
<sequence length="410" mass="46792">MKKVLLSAYACSPIRGSEPGNGWSWALNLALQGYDVWCLTNVEDREATEEELRKLGLPNLHIVFVELKFNLDKRLLNASSKTIYLHYYLWRKKAARIAMQLHRKMHFDVAHHVTFGSFQQGTFLWKLKDTRIIFGPVGGGQEALPAFKEYFGKAWQIEQIRSLISKLSIKFSANLKNTVTRSDHILVTNQDTANIVQKIKTQAPQNIHLILDNAIPLSMQHMEYIDRKPGKQINLLWVGRMLPRKGLNLILHALSLVPEDVDYTFTIVGGGEQYQFLQGWIEQYGLDPKRLRILGQIPFHEVVHHYEQADVFIFCSLRDSCPAQLNEAMAFGLPIICLDLHGSSLAVSSDCGIKVKPTTKEETAQGIAKAIIRLHEDTGFRKECSVNAYNYAKSNTWERKVHLITSQFYN</sequence>
<name>A0A1V9FCB5_9BACT</name>
<dbReference type="Pfam" id="PF00534">
    <property type="entry name" value="Glycos_transf_1"/>
    <property type="match status" value="1"/>
</dbReference>
<protein>
    <recommendedName>
        <fullName evidence="1">Glycosyl transferase family 1 domain-containing protein</fullName>
    </recommendedName>
</protein>
<dbReference type="CDD" id="cd03801">
    <property type="entry name" value="GT4_PimA-like"/>
    <property type="match status" value="1"/>
</dbReference>
<evidence type="ECO:0000313" key="3">
    <source>
        <dbReference type="Proteomes" id="UP000192610"/>
    </source>
</evidence>
<reference evidence="3" key="1">
    <citation type="submission" date="2016-04" db="EMBL/GenBank/DDBJ databases">
        <authorList>
            <person name="Chen L."/>
            <person name="Zhuang W."/>
            <person name="Wang G."/>
        </authorList>
    </citation>
    <scope>NUCLEOTIDE SEQUENCE [LARGE SCALE GENOMIC DNA]</scope>
    <source>
        <strain evidence="3">17621</strain>
    </source>
</reference>
<dbReference type="SUPFAM" id="SSF53756">
    <property type="entry name" value="UDP-Glycosyltransferase/glycogen phosphorylase"/>
    <property type="match status" value="1"/>
</dbReference>
<dbReference type="InterPro" id="IPR050194">
    <property type="entry name" value="Glycosyltransferase_grp1"/>
</dbReference>
<dbReference type="STRING" id="354355.SAMN05660816_04914"/>
<dbReference type="InterPro" id="IPR001296">
    <property type="entry name" value="Glyco_trans_1"/>
</dbReference>
<dbReference type="Gene3D" id="3.40.50.2000">
    <property type="entry name" value="Glycogen Phosphorylase B"/>
    <property type="match status" value="2"/>
</dbReference>
<keyword evidence="3" id="KW-1185">Reference proteome</keyword>
<gene>
    <name evidence="2" type="ORF">A4H97_20805</name>
</gene>
<dbReference type="OrthoDB" id="596635at2"/>
<comment type="caution">
    <text evidence="2">The sequence shown here is derived from an EMBL/GenBank/DDBJ whole genome shotgun (WGS) entry which is preliminary data.</text>
</comment>
<organism evidence="2 3">
    <name type="scientific">Niastella yeongjuensis</name>
    <dbReference type="NCBI Taxonomy" id="354355"/>
    <lineage>
        <taxon>Bacteria</taxon>
        <taxon>Pseudomonadati</taxon>
        <taxon>Bacteroidota</taxon>
        <taxon>Chitinophagia</taxon>
        <taxon>Chitinophagales</taxon>
        <taxon>Chitinophagaceae</taxon>
        <taxon>Niastella</taxon>
    </lineage>
</organism>
<dbReference type="RefSeq" id="WP_081197232.1">
    <property type="nucleotide sequence ID" value="NZ_FOCZ01000010.1"/>
</dbReference>
<proteinExistence type="predicted"/>
<accession>A0A1V9FCB5</accession>
<dbReference type="Proteomes" id="UP000192610">
    <property type="component" value="Unassembled WGS sequence"/>
</dbReference>